<dbReference type="InterPro" id="IPR012292">
    <property type="entry name" value="Globin/Proto"/>
</dbReference>
<dbReference type="Gene3D" id="1.10.490.10">
    <property type="entry name" value="Globins"/>
    <property type="match status" value="1"/>
</dbReference>
<dbReference type="GO" id="GO:0019825">
    <property type="term" value="F:oxygen binding"/>
    <property type="evidence" value="ECO:0007669"/>
    <property type="project" value="InterPro"/>
</dbReference>
<sequence length="242" mass="27431">MPSSGKFALFTTGLPKKDVEKGDCSSASMPLRMLKLRRAQKTDRLSDESSKSALSDEAAASTLSAKETYLIVDSWQRARLSSDLGADLAARLLNDKRSQFRTLLQQRAKCRVSMDDNQLFTVEIIKNSYPEAAAVGSGMVAFFDKLLASLKNPAHTETELAVICKELGALHYKKKVWFLAENWLSVKRLRFRRRSRTRSQVNNDDKAEADKPHRKECPEETAWFKLLQSVVRNMKQGFLEVR</sequence>
<dbReference type="GO" id="GO:0020037">
    <property type="term" value="F:heme binding"/>
    <property type="evidence" value="ECO:0007669"/>
    <property type="project" value="InterPro"/>
</dbReference>
<organism evidence="1 2">
    <name type="scientific">Parascaris univalens</name>
    <name type="common">Nematode worm</name>
    <dbReference type="NCBI Taxonomy" id="6257"/>
    <lineage>
        <taxon>Eukaryota</taxon>
        <taxon>Metazoa</taxon>
        <taxon>Ecdysozoa</taxon>
        <taxon>Nematoda</taxon>
        <taxon>Chromadorea</taxon>
        <taxon>Rhabditida</taxon>
        <taxon>Spirurina</taxon>
        <taxon>Ascaridomorpha</taxon>
        <taxon>Ascaridoidea</taxon>
        <taxon>Ascarididae</taxon>
        <taxon>Parascaris</taxon>
    </lineage>
</organism>
<reference evidence="2" key="1">
    <citation type="submission" date="2022-11" db="UniProtKB">
        <authorList>
            <consortium name="WormBaseParasite"/>
        </authorList>
    </citation>
    <scope>IDENTIFICATION</scope>
</reference>
<dbReference type="WBParaSite" id="PgB03_g061_t01">
    <property type="protein sequence ID" value="PgB03_g061_t01"/>
    <property type="gene ID" value="PgB03_g061"/>
</dbReference>
<accession>A0A914ZLQ9</accession>
<evidence type="ECO:0000313" key="2">
    <source>
        <dbReference type="WBParaSite" id="PgB03_g061_t01"/>
    </source>
</evidence>
<evidence type="ECO:0000313" key="1">
    <source>
        <dbReference type="Proteomes" id="UP000887569"/>
    </source>
</evidence>
<proteinExistence type="predicted"/>
<protein>
    <submittedName>
        <fullName evidence="2">Globin family profile domain-containing protein</fullName>
    </submittedName>
</protein>
<name>A0A914ZLQ9_PARUN</name>
<dbReference type="AlphaFoldDB" id="A0A914ZLQ9"/>
<dbReference type="Proteomes" id="UP000887569">
    <property type="component" value="Unplaced"/>
</dbReference>
<keyword evidence="1" id="KW-1185">Reference proteome</keyword>